<sequence>MQTLIYEGKIEPEAAPLTLDYRPKFLRQETQSTPEVEYEVIVFVGRIRVRVTTSVVNEEIASDLFLVAWDVARTFVETAGFVKGIPYSVNLDRVILPNGEVRAYVLGDRSLAAMHDFTDDDLEALSDISLVDLKCGLVLSDILMTLGKAHYSPTACGRVADSLARLISPNVNRTEQWKNLRRTLRVDEAYVRSLSDVSKASRHGDRTEVDAATNQKTAGRAWSLVGRYLRYRLNGELDPEVYPLLEG</sequence>
<protein>
    <submittedName>
        <fullName evidence="3">Uncharacterized protein</fullName>
    </submittedName>
</protein>
<organism evidence="3 4">
    <name type="scientific">Martelella mediterranea</name>
    <dbReference type="NCBI Taxonomy" id="293089"/>
    <lineage>
        <taxon>Bacteria</taxon>
        <taxon>Pseudomonadati</taxon>
        <taxon>Pseudomonadota</taxon>
        <taxon>Alphaproteobacteria</taxon>
        <taxon>Hyphomicrobiales</taxon>
        <taxon>Aurantimonadaceae</taxon>
        <taxon>Martelella</taxon>
    </lineage>
</organism>
<dbReference type="EMBL" id="SMAR01000012">
    <property type="protein sequence ID" value="TCT39589.1"/>
    <property type="molecule type" value="Genomic_DNA"/>
</dbReference>
<dbReference type="InterPro" id="IPR059013">
    <property type="entry name" value="DUF8168_N"/>
</dbReference>
<evidence type="ECO:0000313" key="4">
    <source>
        <dbReference type="Proteomes" id="UP000295097"/>
    </source>
</evidence>
<evidence type="ECO:0000259" key="1">
    <source>
        <dbReference type="Pfam" id="PF26504"/>
    </source>
</evidence>
<dbReference type="Pfam" id="PF26504">
    <property type="entry name" value="DUF8168_C"/>
    <property type="match status" value="1"/>
</dbReference>
<comment type="caution">
    <text evidence="3">The sequence shown here is derived from an EMBL/GenBank/DDBJ whole genome shotgun (WGS) entry which is preliminary data.</text>
</comment>
<evidence type="ECO:0000259" key="2">
    <source>
        <dbReference type="Pfam" id="PF26505"/>
    </source>
</evidence>
<dbReference type="Pfam" id="PF26505">
    <property type="entry name" value="DUF8168_N"/>
    <property type="match status" value="1"/>
</dbReference>
<dbReference type="OrthoDB" id="7833908at2"/>
<dbReference type="Proteomes" id="UP000295097">
    <property type="component" value="Unassembled WGS sequence"/>
</dbReference>
<dbReference type="AlphaFoldDB" id="A0A4R3P0W4"/>
<gene>
    <name evidence="3" type="ORF">EDC90_101287</name>
</gene>
<dbReference type="RefSeq" id="WP_132311061.1">
    <property type="nucleotide sequence ID" value="NZ_SMAR01000012.1"/>
</dbReference>
<feature type="domain" description="DUF8168" evidence="2">
    <location>
        <begin position="5"/>
        <end position="104"/>
    </location>
</feature>
<name>A0A4R3P0W4_9HYPH</name>
<dbReference type="InterPro" id="IPR059012">
    <property type="entry name" value="DUF8168_C"/>
</dbReference>
<accession>A0A4R3P0W4</accession>
<proteinExistence type="predicted"/>
<keyword evidence="4" id="KW-1185">Reference proteome</keyword>
<feature type="domain" description="DUF8168" evidence="1">
    <location>
        <begin position="123"/>
        <end position="232"/>
    </location>
</feature>
<reference evidence="3 4" key="1">
    <citation type="submission" date="2019-03" db="EMBL/GenBank/DDBJ databases">
        <title>Freshwater and sediment microbial communities from various areas in North America, analyzing microbe dynamics in response to fracking.</title>
        <authorList>
            <person name="Lamendella R."/>
        </authorList>
    </citation>
    <scope>NUCLEOTIDE SEQUENCE [LARGE SCALE GENOMIC DNA]</scope>
    <source>
        <strain evidence="3 4">175.2</strain>
    </source>
</reference>
<evidence type="ECO:0000313" key="3">
    <source>
        <dbReference type="EMBL" id="TCT39589.1"/>
    </source>
</evidence>